<dbReference type="SMART" id="SM00102">
    <property type="entry name" value="ADF"/>
    <property type="match status" value="2"/>
</dbReference>
<dbReference type="CDD" id="cd11284">
    <property type="entry name" value="ADF_Twf-C_like"/>
    <property type="match status" value="1"/>
</dbReference>
<evidence type="ECO:0000256" key="6">
    <source>
        <dbReference type="ARBA" id="ARBA00023212"/>
    </source>
</evidence>
<evidence type="ECO:0000313" key="10">
    <source>
        <dbReference type="EMBL" id="KAJ8945047.1"/>
    </source>
</evidence>
<dbReference type="SUPFAM" id="SSF55753">
    <property type="entry name" value="Actin depolymerizing proteins"/>
    <property type="match status" value="2"/>
</dbReference>
<sequence>MSHQTGIRANEELKKFFAKCRDGKIRVIKVSIEEGRLDSKNSSGYEWLFISWSPDTAPIRQKMLYASTKATLKQEFGSSQIKEEIHGIVVNDVTLNGYIKYKKSVAAPAPLSMREEELQEIKRTEINTDISIDTKQQTLGGVAFPLTEAARQSIVDMARGSYDYVQFRIDIPEETIHLVSAENIPLEKLPSKVPSDSGRYHLYKFKHTHEGDYIENIVFIYSMPGYNCPIKERMLYSSCKNPLTDTITSLGVEIVKKLEIDSGDELTEQFLYEELHPTNSLHRPKFAKPKGPPNRGPKRMTKHQ</sequence>
<feature type="region of interest" description="Disordered" evidence="8">
    <location>
        <begin position="281"/>
        <end position="304"/>
    </location>
</feature>
<keyword evidence="6" id="KW-0206">Cytoskeleton</keyword>
<gene>
    <name evidence="10" type="ORF">NQ318_019043</name>
</gene>
<dbReference type="FunFam" id="3.40.20.10:FF:000007">
    <property type="entry name" value="Twinfilin-1 isoform 1"/>
    <property type="match status" value="1"/>
</dbReference>
<dbReference type="AlphaFoldDB" id="A0AAV8Y491"/>
<evidence type="ECO:0000256" key="7">
    <source>
        <dbReference type="ARBA" id="ARBA00038532"/>
    </source>
</evidence>
<dbReference type="GO" id="GO:0003785">
    <property type="term" value="F:actin monomer binding"/>
    <property type="evidence" value="ECO:0007669"/>
    <property type="project" value="TreeGrafter"/>
</dbReference>
<dbReference type="GO" id="GO:0051015">
    <property type="term" value="F:actin filament binding"/>
    <property type="evidence" value="ECO:0007669"/>
    <property type="project" value="TreeGrafter"/>
</dbReference>
<dbReference type="GO" id="GO:0051016">
    <property type="term" value="P:barbed-end actin filament capping"/>
    <property type="evidence" value="ECO:0007669"/>
    <property type="project" value="TreeGrafter"/>
</dbReference>
<evidence type="ECO:0000259" key="9">
    <source>
        <dbReference type="PROSITE" id="PS51263"/>
    </source>
</evidence>
<evidence type="ECO:0000256" key="4">
    <source>
        <dbReference type="ARBA" id="ARBA00022737"/>
    </source>
</evidence>
<organism evidence="10 11">
    <name type="scientific">Aromia moschata</name>
    <dbReference type="NCBI Taxonomy" id="1265417"/>
    <lineage>
        <taxon>Eukaryota</taxon>
        <taxon>Metazoa</taxon>
        <taxon>Ecdysozoa</taxon>
        <taxon>Arthropoda</taxon>
        <taxon>Hexapoda</taxon>
        <taxon>Insecta</taxon>
        <taxon>Pterygota</taxon>
        <taxon>Neoptera</taxon>
        <taxon>Endopterygota</taxon>
        <taxon>Coleoptera</taxon>
        <taxon>Polyphaga</taxon>
        <taxon>Cucujiformia</taxon>
        <taxon>Chrysomeloidea</taxon>
        <taxon>Cerambycidae</taxon>
        <taxon>Cerambycinae</taxon>
        <taxon>Callichromatini</taxon>
        <taxon>Aromia</taxon>
    </lineage>
</organism>
<evidence type="ECO:0000256" key="2">
    <source>
        <dbReference type="ARBA" id="ARBA00009557"/>
    </source>
</evidence>
<dbReference type="GO" id="GO:0010976">
    <property type="term" value="P:positive regulation of neuron projection development"/>
    <property type="evidence" value="ECO:0007669"/>
    <property type="project" value="TreeGrafter"/>
</dbReference>
<dbReference type="GO" id="GO:0030042">
    <property type="term" value="P:actin filament depolymerization"/>
    <property type="evidence" value="ECO:0007669"/>
    <property type="project" value="TreeGrafter"/>
</dbReference>
<evidence type="ECO:0000256" key="1">
    <source>
        <dbReference type="ARBA" id="ARBA00004245"/>
    </source>
</evidence>
<accession>A0AAV8Y491</accession>
<protein>
    <recommendedName>
        <fullName evidence="9">ADF-H domain-containing protein</fullName>
    </recommendedName>
</protein>
<proteinExistence type="inferred from homology"/>
<feature type="domain" description="ADF-H" evidence="9">
    <location>
        <begin position="1"/>
        <end position="103"/>
    </location>
</feature>
<name>A0AAV8Y491_9CUCU</name>
<feature type="domain" description="ADF-H" evidence="9">
    <location>
        <begin position="141"/>
        <end position="276"/>
    </location>
</feature>
<dbReference type="CDD" id="cd11285">
    <property type="entry name" value="ADF_Twf-N_like"/>
    <property type="match status" value="1"/>
</dbReference>
<keyword evidence="3" id="KW-0963">Cytoplasm</keyword>
<reference evidence="10" key="1">
    <citation type="journal article" date="2023" name="Insect Mol. Biol.">
        <title>Genome sequencing provides insights into the evolution of gene families encoding plant cell wall-degrading enzymes in longhorned beetles.</title>
        <authorList>
            <person name="Shin N.R."/>
            <person name="Okamura Y."/>
            <person name="Kirsch R."/>
            <person name="Pauchet Y."/>
        </authorList>
    </citation>
    <scope>NUCLEOTIDE SEQUENCE</scope>
    <source>
        <strain evidence="10">AMC_N1</strain>
    </source>
</reference>
<dbReference type="InterPro" id="IPR028458">
    <property type="entry name" value="Twinfilin"/>
</dbReference>
<dbReference type="PROSITE" id="PS51263">
    <property type="entry name" value="ADF_H"/>
    <property type="match status" value="2"/>
</dbReference>
<comment type="subcellular location">
    <subcellularLocation>
        <location evidence="1">Cytoplasm</location>
        <location evidence="1">Cytoskeleton</location>
    </subcellularLocation>
</comment>
<evidence type="ECO:0000313" key="11">
    <source>
        <dbReference type="Proteomes" id="UP001162162"/>
    </source>
</evidence>
<dbReference type="Gene3D" id="3.40.20.10">
    <property type="entry name" value="Severin"/>
    <property type="match status" value="3"/>
</dbReference>
<dbReference type="EMBL" id="JAPWTK010000229">
    <property type="protein sequence ID" value="KAJ8945047.1"/>
    <property type="molecule type" value="Genomic_DNA"/>
</dbReference>
<evidence type="ECO:0000256" key="5">
    <source>
        <dbReference type="ARBA" id="ARBA00023203"/>
    </source>
</evidence>
<keyword evidence="5" id="KW-0009">Actin-binding</keyword>
<comment type="subunit">
    <text evidence="7">Interacts with G-actin; ADP-actin form.</text>
</comment>
<dbReference type="GO" id="GO:0005884">
    <property type="term" value="C:actin filament"/>
    <property type="evidence" value="ECO:0007669"/>
    <property type="project" value="TreeGrafter"/>
</dbReference>
<evidence type="ECO:0000256" key="8">
    <source>
        <dbReference type="SAM" id="MobiDB-lite"/>
    </source>
</evidence>
<dbReference type="PANTHER" id="PTHR13759:SF1">
    <property type="entry name" value="TWINFILIN"/>
    <property type="match status" value="1"/>
</dbReference>
<dbReference type="GO" id="GO:0030016">
    <property type="term" value="C:myofibril"/>
    <property type="evidence" value="ECO:0007669"/>
    <property type="project" value="TreeGrafter"/>
</dbReference>
<dbReference type="Pfam" id="PF00241">
    <property type="entry name" value="Cofilin_ADF"/>
    <property type="match status" value="2"/>
</dbReference>
<comment type="caution">
    <text evidence="10">The sequence shown here is derived from an EMBL/GenBank/DDBJ whole genome shotgun (WGS) entry which is preliminary data.</text>
</comment>
<keyword evidence="4" id="KW-0677">Repeat</keyword>
<dbReference type="InterPro" id="IPR029006">
    <property type="entry name" value="ADF-H/Gelsolin-like_dom_sf"/>
</dbReference>
<dbReference type="InterPro" id="IPR002108">
    <property type="entry name" value="ADF-H"/>
</dbReference>
<dbReference type="GO" id="GO:0010591">
    <property type="term" value="P:regulation of lamellipodium assembly"/>
    <property type="evidence" value="ECO:0007669"/>
    <property type="project" value="TreeGrafter"/>
</dbReference>
<keyword evidence="11" id="KW-1185">Reference proteome</keyword>
<evidence type="ECO:0000256" key="3">
    <source>
        <dbReference type="ARBA" id="ARBA00022490"/>
    </source>
</evidence>
<comment type="similarity">
    <text evidence="2">Belongs to the actin-binding proteins ADF family. Twinfilin subfamily.</text>
</comment>
<dbReference type="Proteomes" id="UP001162162">
    <property type="component" value="Unassembled WGS sequence"/>
</dbReference>
<dbReference type="PANTHER" id="PTHR13759">
    <property type="entry name" value="TWINFILIN"/>
    <property type="match status" value="1"/>
</dbReference>